<feature type="transmembrane region" description="Helical" evidence="9">
    <location>
        <begin position="179"/>
        <end position="199"/>
    </location>
</feature>
<evidence type="ECO:0000256" key="3">
    <source>
        <dbReference type="ARBA" id="ARBA00022475"/>
    </source>
</evidence>
<dbReference type="FunFam" id="3.40.50.300:FF:000299">
    <property type="entry name" value="ABC transporter ATP-binding protein/permease"/>
    <property type="match status" value="1"/>
</dbReference>
<dbReference type="PROSITE" id="PS50929">
    <property type="entry name" value="ABC_TM1F"/>
    <property type="match status" value="1"/>
</dbReference>
<keyword evidence="4 9" id="KW-0812">Transmembrane</keyword>
<dbReference type="Pfam" id="PF00664">
    <property type="entry name" value="ABC_membrane"/>
    <property type="match status" value="1"/>
</dbReference>
<evidence type="ECO:0000256" key="7">
    <source>
        <dbReference type="ARBA" id="ARBA00022989"/>
    </source>
</evidence>
<evidence type="ECO:0000256" key="6">
    <source>
        <dbReference type="ARBA" id="ARBA00022840"/>
    </source>
</evidence>
<dbReference type="InterPro" id="IPR011527">
    <property type="entry name" value="ABC1_TM_dom"/>
</dbReference>
<evidence type="ECO:0000256" key="9">
    <source>
        <dbReference type="SAM" id="Phobius"/>
    </source>
</evidence>
<evidence type="ECO:0000256" key="4">
    <source>
        <dbReference type="ARBA" id="ARBA00022692"/>
    </source>
</evidence>
<evidence type="ECO:0000313" key="12">
    <source>
        <dbReference type="EMBL" id="KZK74473.1"/>
    </source>
</evidence>
<evidence type="ECO:0000259" key="11">
    <source>
        <dbReference type="PROSITE" id="PS50929"/>
    </source>
</evidence>
<keyword evidence="7 9" id="KW-1133">Transmembrane helix</keyword>
<evidence type="ECO:0000256" key="8">
    <source>
        <dbReference type="ARBA" id="ARBA00023136"/>
    </source>
</evidence>
<gene>
    <name evidence="12" type="ORF">A3K90_06705</name>
</gene>
<evidence type="ECO:0000313" key="13">
    <source>
        <dbReference type="Proteomes" id="UP000076481"/>
    </source>
</evidence>
<dbReference type="InterPro" id="IPR017871">
    <property type="entry name" value="ABC_transporter-like_CS"/>
</dbReference>
<feature type="domain" description="ABC transporter" evidence="10">
    <location>
        <begin position="380"/>
        <end position="614"/>
    </location>
</feature>
<dbReference type="EMBL" id="LVWG01000025">
    <property type="protein sequence ID" value="KZK74473.1"/>
    <property type="molecule type" value="Genomic_DNA"/>
</dbReference>
<dbReference type="GO" id="GO:0140359">
    <property type="term" value="F:ABC-type transporter activity"/>
    <property type="evidence" value="ECO:0007669"/>
    <property type="project" value="InterPro"/>
</dbReference>
<evidence type="ECO:0000259" key="10">
    <source>
        <dbReference type="PROSITE" id="PS50893"/>
    </source>
</evidence>
<dbReference type="InterPro" id="IPR039421">
    <property type="entry name" value="Type_1_exporter"/>
</dbReference>
<dbReference type="PROSITE" id="PS00211">
    <property type="entry name" value="ABC_TRANSPORTER_1"/>
    <property type="match status" value="1"/>
</dbReference>
<feature type="transmembrane region" description="Helical" evidence="9">
    <location>
        <begin position="290"/>
        <end position="309"/>
    </location>
</feature>
<sequence length="614" mass="68463">MPVTGRLNNGIKDKKTTIMKIRVPNLKYLKDIRTILSERERRNSLGILSMMVIAVLLETLGVGLVIPALALFTEKDFAGKHPVAKPLIDFFGNPDQTSLVFGGLGLLFSIYLIKALFLLFMTWRQNHFIYSIGERLSQQLLKIYLHQPYTFHLERNSAQLIRNVTTEVEVLATNVLTPILQLSVETLTLLCIFSLLLIVEPLGTLNILLVLGLTSISFVMLTRQNVAKWGNDRQHHEGLRMQHLQQGLGGIKDVKILGKEDYFLSRYGYHNTSSTKVRRKNTTVQQVPRLWLELLSVTGLIVLVLTMMMQGKDMDSIVPNLGFFAVATFRMMPSVNRILNALQSLQYCLPVVDIIGRDFSLPFHEEPQEKTGAIPFKSSLHLENITYAYPQANRQTIEDITLTIQKGESVGFIGPSGSGKSTLIDLLLGLLAPNHGTISIDGNDIRTNMRGWQNIIGYVPQSIYLTDDDLEHNIAFGLSDEQIDRDKVLYAVEAANLAAFVKGLPDGLATFVGERGIRLSGGQKQRIGIARALYHNPEVLVLDEATSALDMESETAVMEAVTALHGSKTIIIVAHRLTTVEHCDRIYRLEEGKITSQGSPAAMLTRHNRTLQSS</sequence>
<dbReference type="PANTHER" id="PTHR24221">
    <property type="entry name" value="ATP-BINDING CASSETTE SUB-FAMILY B"/>
    <property type="match status" value="1"/>
</dbReference>
<dbReference type="PANTHER" id="PTHR24221:SF632">
    <property type="entry name" value="ATP-DEPENDENT LIPID A-CORE FLIPPASE"/>
    <property type="match status" value="1"/>
</dbReference>
<dbReference type="Gene3D" id="1.20.1560.10">
    <property type="entry name" value="ABC transporter type 1, transmembrane domain"/>
    <property type="match status" value="1"/>
</dbReference>
<dbReference type="GO" id="GO:0016887">
    <property type="term" value="F:ATP hydrolysis activity"/>
    <property type="evidence" value="ECO:0007669"/>
    <property type="project" value="InterPro"/>
</dbReference>
<dbReference type="SMART" id="SM00382">
    <property type="entry name" value="AAA"/>
    <property type="match status" value="1"/>
</dbReference>
<comment type="subcellular location">
    <subcellularLocation>
        <location evidence="1">Cell membrane</location>
        <topology evidence="1">Multi-pass membrane protein</topology>
    </subcellularLocation>
</comment>
<dbReference type="GO" id="GO:0005886">
    <property type="term" value="C:plasma membrane"/>
    <property type="evidence" value="ECO:0007669"/>
    <property type="project" value="UniProtKB-SubCell"/>
</dbReference>
<keyword evidence="6" id="KW-0067">ATP-binding</keyword>
<dbReference type="InterPro" id="IPR003593">
    <property type="entry name" value="AAA+_ATPase"/>
</dbReference>
<evidence type="ECO:0000256" key="2">
    <source>
        <dbReference type="ARBA" id="ARBA00022448"/>
    </source>
</evidence>
<feature type="transmembrane region" description="Helical" evidence="9">
    <location>
        <begin position="45"/>
        <end position="72"/>
    </location>
</feature>
<proteinExistence type="predicted"/>
<dbReference type="GO" id="GO:0005524">
    <property type="term" value="F:ATP binding"/>
    <property type="evidence" value="ECO:0007669"/>
    <property type="project" value="UniProtKB-KW"/>
</dbReference>
<evidence type="ECO:0000256" key="1">
    <source>
        <dbReference type="ARBA" id="ARBA00004651"/>
    </source>
</evidence>
<comment type="caution">
    <text evidence="12">The sequence shown here is derived from an EMBL/GenBank/DDBJ whole genome shotgun (WGS) entry which is preliminary data.</text>
</comment>
<dbReference type="RefSeq" id="WP_303681403.1">
    <property type="nucleotide sequence ID" value="NZ_LVWG01000025.1"/>
</dbReference>
<feature type="domain" description="ABC transmembrane type-1" evidence="11">
    <location>
        <begin position="85"/>
        <end position="346"/>
    </location>
</feature>
<dbReference type="Gene3D" id="3.40.50.300">
    <property type="entry name" value="P-loop containing nucleotide triphosphate hydrolases"/>
    <property type="match status" value="1"/>
</dbReference>
<evidence type="ECO:0000256" key="5">
    <source>
        <dbReference type="ARBA" id="ARBA00022741"/>
    </source>
</evidence>
<keyword evidence="3" id="KW-1003">Cell membrane</keyword>
<dbReference type="AlphaFoldDB" id="A0A165LVA5"/>
<dbReference type="InterPro" id="IPR036640">
    <property type="entry name" value="ABC1_TM_sf"/>
</dbReference>
<keyword evidence="2" id="KW-0813">Transport</keyword>
<keyword evidence="5" id="KW-0547">Nucleotide-binding</keyword>
<feature type="transmembrane region" description="Helical" evidence="9">
    <location>
        <begin position="99"/>
        <end position="120"/>
    </location>
</feature>
<dbReference type="SUPFAM" id="SSF52540">
    <property type="entry name" value="P-loop containing nucleoside triphosphate hydrolases"/>
    <property type="match status" value="1"/>
</dbReference>
<accession>A0A165LVA5</accession>
<dbReference type="InterPro" id="IPR003439">
    <property type="entry name" value="ABC_transporter-like_ATP-bd"/>
</dbReference>
<dbReference type="InterPro" id="IPR027417">
    <property type="entry name" value="P-loop_NTPase"/>
</dbReference>
<dbReference type="Proteomes" id="UP000076481">
    <property type="component" value="Unassembled WGS sequence"/>
</dbReference>
<name>A0A165LVA5_PELLU</name>
<keyword evidence="8 9" id="KW-0472">Membrane</keyword>
<dbReference type="SUPFAM" id="SSF90123">
    <property type="entry name" value="ABC transporter transmembrane region"/>
    <property type="match status" value="1"/>
</dbReference>
<reference evidence="12 13" key="1">
    <citation type="submission" date="2016-03" db="EMBL/GenBank/DDBJ databases">
        <title>Speciation and ecological success in dimly lit waters: horizontal gene transfer in a green sulfur bacteria bloom unveiled by metagenomic assembly.</title>
        <authorList>
            <person name="Llorens-Mares T."/>
            <person name="Liu Z."/>
            <person name="Allen L.Z."/>
            <person name="Rusch D.B."/>
            <person name="Craig M.T."/>
            <person name="Dupont C.L."/>
            <person name="Bryant D.A."/>
            <person name="Casamayor E.O."/>
        </authorList>
    </citation>
    <scope>NUCLEOTIDE SEQUENCE [LARGE SCALE GENOMIC DNA]</scope>
    <source>
        <strain evidence="12">CIII</strain>
    </source>
</reference>
<organism evidence="12 13">
    <name type="scientific">Pelodictyon luteolum</name>
    <dbReference type="NCBI Taxonomy" id="1100"/>
    <lineage>
        <taxon>Bacteria</taxon>
        <taxon>Pseudomonadati</taxon>
        <taxon>Chlorobiota</taxon>
        <taxon>Chlorobiia</taxon>
        <taxon>Chlorobiales</taxon>
        <taxon>Chlorobiaceae</taxon>
        <taxon>Chlorobium/Pelodictyon group</taxon>
        <taxon>Pelodictyon</taxon>
    </lineage>
</organism>
<dbReference type="GO" id="GO:0034040">
    <property type="term" value="F:ATPase-coupled lipid transmembrane transporter activity"/>
    <property type="evidence" value="ECO:0007669"/>
    <property type="project" value="TreeGrafter"/>
</dbReference>
<dbReference type="Pfam" id="PF00005">
    <property type="entry name" value="ABC_tran"/>
    <property type="match status" value="1"/>
</dbReference>
<dbReference type="PROSITE" id="PS50893">
    <property type="entry name" value="ABC_TRANSPORTER_2"/>
    <property type="match status" value="1"/>
</dbReference>
<protein>
    <submittedName>
        <fullName evidence="12">ATPase</fullName>
    </submittedName>
</protein>
<feature type="transmembrane region" description="Helical" evidence="9">
    <location>
        <begin position="205"/>
        <end position="223"/>
    </location>
</feature>